<dbReference type="CDD" id="cd04037">
    <property type="entry name" value="C2E_Ferlin"/>
    <property type="match status" value="1"/>
</dbReference>
<dbReference type="PROSITE" id="PS50004">
    <property type="entry name" value="C2"/>
    <property type="match status" value="1"/>
</dbReference>
<dbReference type="Pfam" id="PF16165">
    <property type="entry name" value="Ferlin_C"/>
    <property type="match status" value="1"/>
</dbReference>
<evidence type="ECO:0000256" key="4">
    <source>
        <dbReference type="ARBA" id="ARBA00022989"/>
    </source>
</evidence>
<evidence type="ECO:0000256" key="6">
    <source>
        <dbReference type="SAM" id="Phobius"/>
    </source>
</evidence>
<dbReference type="InterPro" id="IPR037725">
    <property type="entry name" value="C2F_Ferlin"/>
</dbReference>
<comment type="subcellular location">
    <subcellularLocation>
        <location evidence="1">Membrane</location>
        <topology evidence="1">Single-pass membrane protein</topology>
    </subcellularLocation>
</comment>
<dbReference type="Proteomes" id="UP001159641">
    <property type="component" value="Unassembled WGS sequence"/>
</dbReference>
<dbReference type="Pfam" id="PF00168">
    <property type="entry name" value="C2"/>
    <property type="match status" value="2"/>
</dbReference>
<protein>
    <recommendedName>
        <fullName evidence="7">C2 domain-containing protein</fullName>
    </recommendedName>
</protein>
<feature type="transmembrane region" description="Helical" evidence="6">
    <location>
        <begin position="435"/>
        <end position="453"/>
    </location>
</feature>
<dbReference type="EMBL" id="JAIQCJ010001688">
    <property type="protein sequence ID" value="KAJ8787935.1"/>
    <property type="molecule type" value="Genomic_DNA"/>
</dbReference>
<evidence type="ECO:0000256" key="5">
    <source>
        <dbReference type="ARBA" id="ARBA00023136"/>
    </source>
</evidence>
<dbReference type="InterPro" id="IPR000008">
    <property type="entry name" value="C2_dom"/>
</dbReference>
<keyword evidence="2 6" id="KW-0812">Transmembrane</keyword>
<accession>A0AB34HAZ8</accession>
<gene>
    <name evidence="8" type="ORF">J1605_005593</name>
</gene>
<sequence>MFEMSCTIPLEKDLEIQLYDFDLFSPDDKIGTTVIDLENRLLSGFGARCGLSKSYCQLGPFRWRDQMPPSLLLEHHAKHKGLPPPLFSPEDDSVFYNGKKFRLQSFELKPPTARFLGPKKERLALYLLHTQGLVPEHVETRTLYSDSQPGIDQGKVQMWVDIFPKKLGPPGPPFNIRPRKPRSMTWVGTEGSLPGLSSVTEVAAGELFLSKASENSGYRYELRCIIWKTAHVDLKENSLSTEKMSDIYVKGWLFGLEKDMQKTDVHYHSLTGEGIFNWRFIFTLDYLAAEQACVLSQKDYIWSLDPTLMKFPARLIIQIWDNNIISADDFLGVLELDLSDMPLPARHAKLCSIRMMDADPKWPHFLQYKHCSLFKMKNGKVKMTLEILTEKEALIKAAGRGQSEPNQRTHTLLMWFRSPIARFIHVFWKRYRFKIIAISIILLIGLLLFNFIYSAPNYLAMSWVKPELRLNAPIQIYTNIINSLNTSNANSSNLTTPHQNLKSTTGHKLKLLQGHINHLRAIFPELPAPPD</sequence>
<dbReference type="AlphaFoldDB" id="A0AB34HAZ8"/>
<keyword evidence="3" id="KW-0677">Repeat</keyword>
<evidence type="ECO:0000256" key="1">
    <source>
        <dbReference type="ARBA" id="ARBA00004167"/>
    </source>
</evidence>
<keyword evidence="5 6" id="KW-0472">Membrane</keyword>
<feature type="domain" description="C2" evidence="7">
    <location>
        <begin position="203"/>
        <end position="352"/>
    </location>
</feature>
<dbReference type="InterPro" id="IPR055072">
    <property type="entry name" value="Ferlin_DSRM"/>
</dbReference>
<keyword evidence="4 6" id="KW-1133">Transmembrane helix</keyword>
<evidence type="ECO:0000256" key="2">
    <source>
        <dbReference type="ARBA" id="ARBA00022692"/>
    </source>
</evidence>
<dbReference type="GO" id="GO:0007009">
    <property type="term" value="P:plasma membrane organization"/>
    <property type="evidence" value="ECO:0007669"/>
    <property type="project" value="TreeGrafter"/>
</dbReference>
<dbReference type="SUPFAM" id="SSF49562">
    <property type="entry name" value="C2 domain (Calcium/lipid-binding domain, CaLB)"/>
    <property type="match status" value="2"/>
</dbReference>
<keyword evidence="9" id="KW-1185">Reference proteome</keyword>
<dbReference type="InterPro" id="IPR037721">
    <property type="entry name" value="Ferlin"/>
</dbReference>
<evidence type="ECO:0000259" key="7">
    <source>
        <dbReference type="PROSITE" id="PS50004"/>
    </source>
</evidence>
<dbReference type="CDD" id="cd08374">
    <property type="entry name" value="C2F_Ferlin"/>
    <property type="match status" value="1"/>
</dbReference>
<reference evidence="8 9" key="1">
    <citation type="submission" date="2022-11" db="EMBL/GenBank/DDBJ databases">
        <title>Whole genome sequence of Eschrichtius robustus ER-17-0199.</title>
        <authorList>
            <person name="Bruniche-Olsen A."/>
            <person name="Black A.N."/>
            <person name="Fields C.J."/>
            <person name="Walden K."/>
            <person name="Dewoody J.A."/>
        </authorList>
    </citation>
    <scope>NUCLEOTIDE SEQUENCE [LARGE SCALE GENOMIC DNA]</scope>
    <source>
        <strain evidence="8">ER-17-0199</strain>
        <tissue evidence="8">Blubber</tissue>
    </source>
</reference>
<dbReference type="GO" id="GO:0016020">
    <property type="term" value="C:membrane"/>
    <property type="evidence" value="ECO:0007669"/>
    <property type="project" value="UniProtKB-SubCell"/>
</dbReference>
<evidence type="ECO:0000313" key="9">
    <source>
        <dbReference type="Proteomes" id="UP001159641"/>
    </source>
</evidence>
<dbReference type="InterPro" id="IPR037724">
    <property type="entry name" value="C2E_Ferlin"/>
</dbReference>
<evidence type="ECO:0000256" key="3">
    <source>
        <dbReference type="ARBA" id="ARBA00022737"/>
    </source>
</evidence>
<dbReference type="Gene3D" id="2.60.40.150">
    <property type="entry name" value="C2 domain"/>
    <property type="match status" value="1"/>
</dbReference>
<dbReference type="PANTHER" id="PTHR12546">
    <property type="entry name" value="FER-1-LIKE"/>
    <property type="match status" value="1"/>
</dbReference>
<organism evidence="8 9">
    <name type="scientific">Eschrichtius robustus</name>
    <name type="common">California gray whale</name>
    <name type="synonym">Eschrichtius gibbosus</name>
    <dbReference type="NCBI Taxonomy" id="9764"/>
    <lineage>
        <taxon>Eukaryota</taxon>
        <taxon>Metazoa</taxon>
        <taxon>Chordata</taxon>
        <taxon>Craniata</taxon>
        <taxon>Vertebrata</taxon>
        <taxon>Euteleostomi</taxon>
        <taxon>Mammalia</taxon>
        <taxon>Eutheria</taxon>
        <taxon>Laurasiatheria</taxon>
        <taxon>Artiodactyla</taxon>
        <taxon>Whippomorpha</taxon>
        <taxon>Cetacea</taxon>
        <taxon>Mysticeti</taxon>
        <taxon>Eschrichtiidae</taxon>
        <taxon>Eschrichtius</taxon>
    </lineage>
</organism>
<evidence type="ECO:0000313" key="8">
    <source>
        <dbReference type="EMBL" id="KAJ8787935.1"/>
    </source>
</evidence>
<dbReference type="GO" id="GO:0061025">
    <property type="term" value="P:membrane fusion"/>
    <property type="evidence" value="ECO:0007669"/>
    <property type="project" value="TreeGrafter"/>
</dbReference>
<dbReference type="PANTHER" id="PTHR12546:SF34">
    <property type="entry name" value="FER-1-LIKE PROTEIN 5"/>
    <property type="match status" value="1"/>
</dbReference>
<comment type="caution">
    <text evidence="8">The sequence shown here is derived from an EMBL/GenBank/DDBJ whole genome shotgun (WGS) entry which is preliminary data.</text>
</comment>
<dbReference type="InterPro" id="IPR035892">
    <property type="entry name" value="C2_domain_sf"/>
</dbReference>
<proteinExistence type="predicted"/>
<dbReference type="Pfam" id="PF22901">
    <property type="entry name" value="dsrm_Ferlin"/>
    <property type="match status" value="1"/>
</dbReference>
<name>A0AB34HAZ8_ESCRO</name>
<dbReference type="InterPro" id="IPR032362">
    <property type="entry name" value="Ferlin_C"/>
</dbReference>